<dbReference type="PANTHER" id="PTHR31118">
    <property type="entry name" value="CYCLASE-LIKE PROTEIN 2"/>
    <property type="match status" value="1"/>
</dbReference>
<keyword evidence="1" id="KW-0378">Hydrolase</keyword>
<dbReference type="InterPro" id="IPR037175">
    <property type="entry name" value="KFase_sf"/>
</dbReference>
<dbReference type="RefSeq" id="WP_218112708.1">
    <property type="nucleotide sequence ID" value="NZ_CP065383.1"/>
</dbReference>
<dbReference type="EMBL" id="CP065383">
    <property type="protein sequence ID" value="QPM67508.1"/>
    <property type="molecule type" value="Genomic_DNA"/>
</dbReference>
<evidence type="ECO:0000313" key="2">
    <source>
        <dbReference type="Proteomes" id="UP000594463"/>
    </source>
</evidence>
<protein>
    <submittedName>
        <fullName evidence="1">Kynurenine formamidase</fullName>
        <ecNumber evidence="1">3.5.1.9</ecNumber>
    </submittedName>
</protein>
<dbReference type="GO" id="GO:0019441">
    <property type="term" value="P:L-tryptophan catabolic process to kynurenine"/>
    <property type="evidence" value="ECO:0007669"/>
    <property type="project" value="InterPro"/>
</dbReference>
<dbReference type="SUPFAM" id="SSF102198">
    <property type="entry name" value="Putative cyclase"/>
    <property type="match status" value="1"/>
</dbReference>
<proteinExistence type="predicted"/>
<dbReference type="PANTHER" id="PTHR31118:SF12">
    <property type="entry name" value="CYCLASE-LIKE PROTEIN 2"/>
    <property type="match status" value="1"/>
</dbReference>
<dbReference type="InterPro" id="IPR007325">
    <property type="entry name" value="KFase/CYL"/>
</dbReference>
<accession>A0A7T1F201</accession>
<sequence>MDIIDISMVISPEMPTYKGIIERKPAIEVTNTIDRGSNESRLSILYHTGTHVDAPFHMLSQGKTIDLYPLHHFEGKALVLELLNLEKIEAENLLPHEAKIATIDFLLFKTDNSAQKLHPKKFVFLGESGARFLSKKILKGVGIDSLGIERDQPHHPTHRLLLEKDILIYEGLVLSHVISGFYWFSGYPLNIKSADGSPIRALLRTISNEK</sequence>
<gene>
    <name evidence="1" type="primary">kynB_3</name>
    <name evidence="1" type="ORF">RT761_00711</name>
</gene>
<dbReference type="KEGG" id="alam:RT761_00711"/>
<dbReference type="EC" id="3.5.1.9" evidence="1"/>
<organism evidence="1 2">
    <name type="scientific">Atribacter laminatus</name>
    <dbReference type="NCBI Taxonomy" id="2847778"/>
    <lineage>
        <taxon>Bacteria</taxon>
        <taxon>Pseudomonadati</taxon>
        <taxon>Atribacterota</taxon>
        <taxon>Atribacteria</taxon>
        <taxon>Atribacterales</taxon>
        <taxon>Atribacteraceae</taxon>
        <taxon>Atribacter</taxon>
    </lineage>
</organism>
<reference evidence="1 2" key="1">
    <citation type="journal article" date="2021" name="Nat. Commun.">
        <title>Isolation of a member of the candidate phylum Atribacteria reveals a unique cell membrane structure.</title>
        <authorList>
            <person name="Taiki K."/>
            <person name="Nobu M.K."/>
            <person name="Kusada H."/>
            <person name="Meng X.-Y."/>
            <person name="Hosoki N."/>
            <person name="Uematsu K."/>
            <person name="Yoshioka H."/>
            <person name="Kamagata Y."/>
            <person name="Tamaki H."/>
        </authorList>
    </citation>
    <scope>NUCLEOTIDE SEQUENCE [LARGE SCALE GENOMIC DNA]</scope>
    <source>
        <strain evidence="1 2">RT761</strain>
    </source>
</reference>
<dbReference type="Proteomes" id="UP000594463">
    <property type="component" value="Chromosome"/>
</dbReference>
<keyword evidence="2" id="KW-1185">Reference proteome</keyword>
<evidence type="ECO:0000313" key="1">
    <source>
        <dbReference type="EMBL" id="QPM67508.1"/>
    </source>
</evidence>
<dbReference type="AlphaFoldDB" id="A0A7T1F201"/>
<dbReference type="Pfam" id="PF04199">
    <property type="entry name" value="Cyclase"/>
    <property type="match status" value="1"/>
</dbReference>
<dbReference type="GO" id="GO:0004061">
    <property type="term" value="F:arylformamidase activity"/>
    <property type="evidence" value="ECO:0007669"/>
    <property type="project" value="UniProtKB-EC"/>
</dbReference>
<name>A0A7T1F201_ATRLM</name>
<dbReference type="Gene3D" id="3.50.30.50">
    <property type="entry name" value="Putative cyclase"/>
    <property type="match status" value="1"/>
</dbReference>